<dbReference type="CDD" id="cd00165">
    <property type="entry name" value="S4"/>
    <property type="match status" value="1"/>
</dbReference>
<gene>
    <name evidence="12" type="ordered locus">Fraau_0302</name>
</gene>
<evidence type="ECO:0000259" key="11">
    <source>
        <dbReference type="SMART" id="SM00363"/>
    </source>
</evidence>
<dbReference type="Proteomes" id="UP000005234">
    <property type="component" value="Chromosome"/>
</dbReference>
<dbReference type="eggNOG" id="COG1187">
    <property type="taxonomic scope" value="Bacteria"/>
</dbReference>
<reference evidence="12" key="1">
    <citation type="submission" date="2012-02" db="EMBL/GenBank/DDBJ databases">
        <title>The complete genome of Frateuria aurantia DSM 6220.</title>
        <authorList>
            <consortium name="US DOE Joint Genome Institute (JGI-PGF)"/>
            <person name="Lucas S."/>
            <person name="Copeland A."/>
            <person name="Lapidus A."/>
            <person name="Glavina del Rio T."/>
            <person name="Dalin E."/>
            <person name="Tice H."/>
            <person name="Bruce D."/>
            <person name="Goodwin L."/>
            <person name="Pitluck S."/>
            <person name="Peters L."/>
            <person name="Ovchinnikova G."/>
            <person name="Teshima H."/>
            <person name="Kyrpides N."/>
            <person name="Mavromatis K."/>
            <person name="Ivanova N."/>
            <person name="Brettin T."/>
            <person name="Detter J.C."/>
            <person name="Han C."/>
            <person name="Larimer F."/>
            <person name="Land M."/>
            <person name="Hauser L."/>
            <person name="Markowitz V."/>
            <person name="Cheng J.-F."/>
            <person name="Hugenholtz P."/>
            <person name="Woyke T."/>
            <person name="Wu D."/>
            <person name="Brambilla E."/>
            <person name="Klenk H.-P."/>
            <person name="Eisen J.A."/>
        </authorList>
    </citation>
    <scope>NUCLEOTIDE SEQUENCE</scope>
    <source>
        <strain evidence="12">DSM 6220</strain>
    </source>
</reference>
<evidence type="ECO:0000256" key="6">
    <source>
        <dbReference type="ARBA" id="ARBA00041697"/>
    </source>
</evidence>
<dbReference type="Gene3D" id="3.10.290.10">
    <property type="entry name" value="RNA-binding S4 domain"/>
    <property type="match status" value="1"/>
</dbReference>
<evidence type="ECO:0000256" key="5">
    <source>
        <dbReference type="ARBA" id="ARBA00041420"/>
    </source>
</evidence>
<comment type="catalytic activity">
    <reaction evidence="2">
        <text>uridine(2604) in 23S rRNA = pseudouridine(2604) in 23S rRNA</text>
        <dbReference type="Rhea" id="RHEA:38875"/>
        <dbReference type="Rhea" id="RHEA-COMP:10093"/>
        <dbReference type="Rhea" id="RHEA-COMP:10094"/>
        <dbReference type="ChEBI" id="CHEBI:65314"/>
        <dbReference type="ChEBI" id="CHEBI:65315"/>
        <dbReference type="EC" id="5.4.99.21"/>
    </reaction>
</comment>
<dbReference type="GO" id="GO:0160138">
    <property type="term" value="F:23S rRNA pseudouridine(2604) synthase activity"/>
    <property type="evidence" value="ECO:0007669"/>
    <property type="project" value="UniProtKB-EC"/>
</dbReference>
<evidence type="ECO:0000313" key="12">
    <source>
        <dbReference type="EMBL" id="AFC84792.1"/>
    </source>
</evidence>
<dbReference type="GO" id="GO:0001522">
    <property type="term" value="P:pseudouridine synthesis"/>
    <property type="evidence" value="ECO:0007669"/>
    <property type="project" value="InterPro"/>
</dbReference>
<dbReference type="InterPro" id="IPR050343">
    <property type="entry name" value="RsuA_PseudoU_synthase"/>
</dbReference>
<dbReference type="Pfam" id="PF01479">
    <property type="entry name" value="S4"/>
    <property type="match status" value="1"/>
</dbReference>
<dbReference type="EC" id="5.4.99.21" evidence="3"/>
<dbReference type="GO" id="GO:0006396">
    <property type="term" value="P:RNA processing"/>
    <property type="evidence" value="ECO:0007669"/>
    <property type="project" value="UniProtKB-ARBA"/>
</dbReference>
<evidence type="ECO:0000256" key="2">
    <source>
        <dbReference type="ARBA" id="ARBA00036535"/>
    </source>
</evidence>
<dbReference type="EMBL" id="CP003350">
    <property type="protein sequence ID" value="AFC84792.1"/>
    <property type="molecule type" value="Genomic_DNA"/>
</dbReference>
<evidence type="ECO:0000256" key="10">
    <source>
        <dbReference type="PROSITE-ProRule" id="PRU00182"/>
    </source>
</evidence>
<dbReference type="InterPro" id="IPR020103">
    <property type="entry name" value="PsdUridine_synth_cat_dom_sf"/>
</dbReference>
<dbReference type="AlphaFoldDB" id="H8L2F8"/>
<dbReference type="STRING" id="767434.Fraau_0302"/>
<name>H8L2F8_FRAAD</name>
<dbReference type="HOGENOM" id="CLU_024979_1_2_6"/>
<protein>
    <recommendedName>
        <fullName evidence="4">Dual-specificity RNA pseudouridine synthase RluF</fullName>
        <ecNumber evidence="3">5.4.99.21</ecNumber>
    </recommendedName>
    <alternativeName>
        <fullName evidence="6">23S rRNA pseudouridine(2604) synthase</fullName>
    </alternativeName>
    <alternativeName>
        <fullName evidence="8">Ribosomal large subunit pseudouridine synthase F</fullName>
    </alternativeName>
    <alternativeName>
        <fullName evidence="7">rRNA pseudouridylate synthase F</fullName>
    </alternativeName>
    <alternativeName>
        <fullName evidence="9">rRNA-uridine isomerase F</fullName>
    </alternativeName>
    <alternativeName>
        <fullName evidence="5">tRNA(Tyr) pseudouridine(35) synthase</fullName>
    </alternativeName>
</protein>
<dbReference type="SMART" id="SM00363">
    <property type="entry name" value="S4"/>
    <property type="match status" value="1"/>
</dbReference>
<evidence type="ECO:0000313" key="13">
    <source>
        <dbReference type="Proteomes" id="UP000005234"/>
    </source>
</evidence>
<evidence type="ECO:0000256" key="4">
    <source>
        <dbReference type="ARBA" id="ARBA00039989"/>
    </source>
</evidence>
<evidence type="ECO:0000256" key="9">
    <source>
        <dbReference type="ARBA" id="ARBA00043147"/>
    </source>
</evidence>
<dbReference type="PROSITE" id="PS50889">
    <property type="entry name" value="S4"/>
    <property type="match status" value="1"/>
</dbReference>
<dbReference type="KEGG" id="fau:Fraau_0302"/>
<dbReference type="GO" id="GO:0003723">
    <property type="term" value="F:RNA binding"/>
    <property type="evidence" value="ECO:0007669"/>
    <property type="project" value="UniProtKB-KW"/>
</dbReference>
<dbReference type="SUPFAM" id="SSF55120">
    <property type="entry name" value="Pseudouridine synthase"/>
    <property type="match status" value="1"/>
</dbReference>
<organism evidence="12 13">
    <name type="scientific">Frateuria aurantia (strain ATCC 33424 / DSM 6220 / KCTC 2777 / LMG 1558 / NBRC 3245 / NCIMB 13370)</name>
    <name type="common">Acetobacter aurantius</name>
    <dbReference type="NCBI Taxonomy" id="767434"/>
    <lineage>
        <taxon>Bacteria</taxon>
        <taxon>Pseudomonadati</taxon>
        <taxon>Pseudomonadota</taxon>
        <taxon>Gammaproteobacteria</taxon>
        <taxon>Lysobacterales</taxon>
        <taxon>Rhodanobacteraceae</taxon>
        <taxon>Frateuria</taxon>
    </lineage>
</organism>
<dbReference type="PANTHER" id="PTHR47683:SF2">
    <property type="entry name" value="RNA-BINDING S4 DOMAIN-CONTAINING PROTEIN"/>
    <property type="match status" value="1"/>
</dbReference>
<dbReference type="InterPro" id="IPR002942">
    <property type="entry name" value="S4_RNA-bd"/>
</dbReference>
<dbReference type="SUPFAM" id="SSF55174">
    <property type="entry name" value="Alpha-L RNA-binding motif"/>
    <property type="match status" value="1"/>
</dbReference>
<dbReference type="PANTHER" id="PTHR47683">
    <property type="entry name" value="PSEUDOURIDINE SYNTHASE FAMILY PROTEIN-RELATED"/>
    <property type="match status" value="1"/>
</dbReference>
<proteinExistence type="predicted"/>
<evidence type="ECO:0000256" key="7">
    <source>
        <dbReference type="ARBA" id="ARBA00042843"/>
    </source>
</evidence>
<comment type="catalytic activity">
    <reaction evidence="1">
        <text>uridine(35) in tRNA(Tyr) = pseudouridine(35) in tRNA(Tyr)</text>
        <dbReference type="Rhea" id="RHEA:60556"/>
        <dbReference type="Rhea" id="RHEA-COMP:15607"/>
        <dbReference type="Rhea" id="RHEA-COMP:15608"/>
        <dbReference type="ChEBI" id="CHEBI:65314"/>
        <dbReference type="ChEBI" id="CHEBI:65315"/>
    </reaction>
</comment>
<feature type="domain" description="RNA-binding S4" evidence="11">
    <location>
        <begin position="15"/>
        <end position="76"/>
    </location>
</feature>
<dbReference type="Gene3D" id="3.30.2350.10">
    <property type="entry name" value="Pseudouridine synthase"/>
    <property type="match status" value="1"/>
</dbReference>
<evidence type="ECO:0000256" key="3">
    <source>
        <dbReference type="ARBA" id="ARBA00038922"/>
    </source>
</evidence>
<evidence type="ECO:0000256" key="8">
    <source>
        <dbReference type="ARBA" id="ARBA00042890"/>
    </source>
</evidence>
<keyword evidence="13" id="KW-1185">Reference proteome</keyword>
<accession>H8L2F8</accession>
<evidence type="ECO:0000256" key="1">
    <source>
        <dbReference type="ARBA" id="ARBA00036390"/>
    </source>
</evidence>
<sequence length="250" mass="28153">MGANPLHGILMTEPVRLSKRVVALAQCSRREAEQYIEGGWVRVDGEVEERPQFMVAEQHVSIDPQARLSPIAPVSILLNLAEARPAELGQADIEALLAPENRWEGDFSGVRPLRRHRQQLGMPQPLPPGGTGLVVCSQDARILRMLNDQQQPVEQEFLVDIRGQLDDKGLALLNHGLRINHYALPPAKVSRQSEQRLRFAFKRLQADRIGMMCQAVGVQATSLKRLRIGRQSLSKLPPGRWRYLAPFERF</sequence>
<dbReference type="InterPro" id="IPR036986">
    <property type="entry name" value="S4_RNA-bd_sf"/>
</dbReference>
<keyword evidence="10" id="KW-0694">RNA-binding</keyword>